<dbReference type="PANTHER" id="PTHR33116:SF79">
    <property type="entry name" value="REVERSE TRANSCRIPTASE DOMAIN, ZINC FINGER, CCHC-TYPE-RELATED"/>
    <property type="match status" value="1"/>
</dbReference>
<evidence type="ECO:0000313" key="3">
    <source>
        <dbReference type="Proteomes" id="UP000235145"/>
    </source>
</evidence>
<gene>
    <name evidence="2" type="ORF">LSAT_V11C100039230</name>
</gene>
<dbReference type="PANTHER" id="PTHR33116">
    <property type="entry name" value="REVERSE TRANSCRIPTASE ZINC-BINDING DOMAIN-CONTAINING PROTEIN-RELATED-RELATED"/>
    <property type="match status" value="1"/>
</dbReference>
<comment type="caution">
    <text evidence="2">The sequence shown here is derived from an EMBL/GenBank/DDBJ whole genome shotgun (WGS) entry which is preliminary data.</text>
</comment>
<dbReference type="Pfam" id="PF13966">
    <property type="entry name" value="zf-RVT"/>
    <property type="match status" value="1"/>
</dbReference>
<dbReference type="Proteomes" id="UP000235145">
    <property type="component" value="Unassembled WGS sequence"/>
</dbReference>
<dbReference type="InterPro" id="IPR026960">
    <property type="entry name" value="RVT-Znf"/>
</dbReference>
<dbReference type="AlphaFoldDB" id="A0A9R1WPF1"/>
<feature type="domain" description="Reverse transcriptase zinc-binding" evidence="1">
    <location>
        <begin position="101"/>
        <end position="169"/>
    </location>
</feature>
<sequence length="182" mass="20771">MAPIKVIKTLEKIRTRFFWGGDLESRKMPWIAWEKVLAAKERGGLRIGSLKAHNIALLGKWWWKFKSYPDSTWAEVWSLESSGVYSVASLRIHIDTTILPISECRWSWNYLIPGKLNILAWRICHGKLPSMVNLLKLGISLSNLCKMCNGAPETEEHVFVDCPVAHEVWQQIAKKGSRVTIG</sequence>
<reference evidence="2 3" key="1">
    <citation type="journal article" date="2017" name="Nat. Commun.">
        <title>Genome assembly with in vitro proximity ligation data and whole-genome triplication in lettuce.</title>
        <authorList>
            <person name="Reyes-Chin-Wo S."/>
            <person name="Wang Z."/>
            <person name="Yang X."/>
            <person name="Kozik A."/>
            <person name="Arikit S."/>
            <person name="Song C."/>
            <person name="Xia L."/>
            <person name="Froenicke L."/>
            <person name="Lavelle D.O."/>
            <person name="Truco M.J."/>
            <person name="Xia R."/>
            <person name="Zhu S."/>
            <person name="Xu C."/>
            <person name="Xu H."/>
            <person name="Xu X."/>
            <person name="Cox K."/>
            <person name="Korf I."/>
            <person name="Meyers B.C."/>
            <person name="Michelmore R.W."/>
        </authorList>
    </citation>
    <scope>NUCLEOTIDE SEQUENCE [LARGE SCALE GENOMIC DNA]</scope>
    <source>
        <strain evidence="3">cv. Salinas</strain>
        <tissue evidence="2">Seedlings</tissue>
    </source>
</reference>
<proteinExistence type="predicted"/>
<accession>A0A9R1WPF1</accession>
<keyword evidence="3" id="KW-1185">Reference proteome</keyword>
<name>A0A9R1WPF1_LACSA</name>
<evidence type="ECO:0000313" key="2">
    <source>
        <dbReference type="EMBL" id="KAJ0226440.1"/>
    </source>
</evidence>
<evidence type="ECO:0000259" key="1">
    <source>
        <dbReference type="Pfam" id="PF13966"/>
    </source>
</evidence>
<dbReference type="EMBL" id="NBSK02000001">
    <property type="protein sequence ID" value="KAJ0226440.1"/>
    <property type="molecule type" value="Genomic_DNA"/>
</dbReference>
<organism evidence="2 3">
    <name type="scientific">Lactuca sativa</name>
    <name type="common">Garden lettuce</name>
    <dbReference type="NCBI Taxonomy" id="4236"/>
    <lineage>
        <taxon>Eukaryota</taxon>
        <taxon>Viridiplantae</taxon>
        <taxon>Streptophyta</taxon>
        <taxon>Embryophyta</taxon>
        <taxon>Tracheophyta</taxon>
        <taxon>Spermatophyta</taxon>
        <taxon>Magnoliopsida</taxon>
        <taxon>eudicotyledons</taxon>
        <taxon>Gunneridae</taxon>
        <taxon>Pentapetalae</taxon>
        <taxon>asterids</taxon>
        <taxon>campanulids</taxon>
        <taxon>Asterales</taxon>
        <taxon>Asteraceae</taxon>
        <taxon>Cichorioideae</taxon>
        <taxon>Cichorieae</taxon>
        <taxon>Lactucinae</taxon>
        <taxon>Lactuca</taxon>
    </lineage>
</organism>
<protein>
    <recommendedName>
        <fullName evidence="1">Reverse transcriptase zinc-binding domain-containing protein</fullName>
    </recommendedName>
</protein>